<evidence type="ECO:0000259" key="3">
    <source>
        <dbReference type="Pfam" id="PF05569"/>
    </source>
</evidence>
<sequence length="553" mass="59133">MNCHPWLHLLATQTLLFSAAVLLMALLRPALRRAFDAGAVYLAWLLVPLVLLAPALPRFIEGQVLPAPAVMLEELVPAWVAVSDDVAAPSAPPSPERDVASAMRLPALPWLALGAWAFGGLVVVAVLAWRQARFGARLQRGPEGWIAPAGDSPALLGIWRARLVLPQDFTQRFSPREQALILAHEAVHARRHDNVWNLLAVALLVLQWFNPLAWWALHRMRQDQELACDAAVLNQPVTNPPSEESLLKVYLNALLKSHPGRDLPVLSTGWAHRHPLLERVSLLARHAQPAWRRHLGRAGVLGLCLGATALSQAAGSLAPAAPAQAAAPAAPVRSTAPAPAAAPAPAGPHATAAPAAPASQAAVPAPASSSSSSSSAASAAAPEAPQGQGLLIELASQQGGQTWEHRRMSVVLPLNGILNSPRATTMQSRQGDWCLGITFYSGPADTVRPMAEILDKSCQQTLTGLVELQIGQGPQTLATRLPGPLGVPLQAQVTVTLRDPYSAAFQREIETPRPALTPEQKAEAERFAAEFRRLREETQAQDRAWRQARGETP</sequence>
<comment type="caution">
    <text evidence="4">The sequence shown here is derived from an EMBL/GenBank/DDBJ whole genome shotgun (WGS) entry which is preliminary data.</text>
</comment>
<reference evidence="4 5" key="1">
    <citation type="submission" date="2023-06" db="EMBL/GenBank/DDBJ databases">
        <title>Pelomonas sp. APW6 16S ribosomal RNA gene genome sequencing and assembly.</title>
        <authorList>
            <person name="Woo H."/>
        </authorList>
    </citation>
    <scope>NUCLEOTIDE SEQUENCE [LARGE SCALE GENOMIC DNA]</scope>
    <source>
        <strain evidence="4 5">APW6</strain>
    </source>
</reference>
<keyword evidence="2" id="KW-0812">Transmembrane</keyword>
<dbReference type="PANTHER" id="PTHR34978">
    <property type="entry name" value="POSSIBLE SENSOR-TRANSDUCER PROTEIN BLAR"/>
    <property type="match status" value="1"/>
</dbReference>
<gene>
    <name evidence="4" type="ORF">QRD43_14190</name>
</gene>
<feature type="transmembrane region" description="Helical" evidence="2">
    <location>
        <begin position="39"/>
        <end position="60"/>
    </location>
</feature>
<dbReference type="PANTHER" id="PTHR34978:SF3">
    <property type="entry name" value="SLR0241 PROTEIN"/>
    <property type="match status" value="1"/>
</dbReference>
<keyword evidence="2" id="KW-0472">Membrane</keyword>
<dbReference type="Pfam" id="PF05569">
    <property type="entry name" value="Peptidase_M56"/>
    <property type="match status" value="1"/>
</dbReference>
<feature type="compositionally biased region" description="Low complexity" evidence="1">
    <location>
        <begin position="347"/>
        <end position="382"/>
    </location>
</feature>
<accession>A0ABT7LMZ6</accession>
<dbReference type="InterPro" id="IPR052173">
    <property type="entry name" value="Beta-lactam_resp_regulator"/>
</dbReference>
<feature type="domain" description="Peptidase M56" evidence="3">
    <location>
        <begin position="14"/>
        <end position="283"/>
    </location>
</feature>
<evidence type="ECO:0000313" key="4">
    <source>
        <dbReference type="EMBL" id="MDL5033060.1"/>
    </source>
</evidence>
<proteinExistence type="predicted"/>
<protein>
    <submittedName>
        <fullName evidence="4">M56 family metallopeptidase</fullName>
    </submittedName>
</protein>
<evidence type="ECO:0000256" key="2">
    <source>
        <dbReference type="SAM" id="Phobius"/>
    </source>
</evidence>
<feature type="region of interest" description="Disordered" evidence="1">
    <location>
        <begin position="335"/>
        <end position="382"/>
    </location>
</feature>
<dbReference type="RefSeq" id="WP_285983114.1">
    <property type="nucleotide sequence ID" value="NZ_JASVDS010000003.1"/>
</dbReference>
<evidence type="ECO:0000313" key="5">
    <source>
        <dbReference type="Proteomes" id="UP001238603"/>
    </source>
</evidence>
<dbReference type="CDD" id="cd07341">
    <property type="entry name" value="M56_BlaR1_MecR1_like"/>
    <property type="match status" value="1"/>
</dbReference>
<keyword evidence="5" id="KW-1185">Reference proteome</keyword>
<evidence type="ECO:0000256" key="1">
    <source>
        <dbReference type="SAM" id="MobiDB-lite"/>
    </source>
</evidence>
<keyword evidence="2" id="KW-1133">Transmembrane helix</keyword>
<name>A0ABT7LMZ6_9BURK</name>
<feature type="transmembrane region" description="Helical" evidence="2">
    <location>
        <begin position="107"/>
        <end position="129"/>
    </location>
</feature>
<feature type="transmembrane region" description="Helical" evidence="2">
    <location>
        <begin position="195"/>
        <end position="217"/>
    </location>
</feature>
<dbReference type="InterPro" id="IPR008756">
    <property type="entry name" value="Peptidase_M56"/>
</dbReference>
<dbReference type="EMBL" id="JASVDS010000003">
    <property type="protein sequence ID" value="MDL5033060.1"/>
    <property type="molecule type" value="Genomic_DNA"/>
</dbReference>
<feature type="transmembrane region" description="Helical" evidence="2">
    <location>
        <begin position="6"/>
        <end position="27"/>
    </location>
</feature>
<organism evidence="4 5">
    <name type="scientific">Roseateles subflavus</name>
    <dbReference type="NCBI Taxonomy" id="3053353"/>
    <lineage>
        <taxon>Bacteria</taxon>
        <taxon>Pseudomonadati</taxon>
        <taxon>Pseudomonadota</taxon>
        <taxon>Betaproteobacteria</taxon>
        <taxon>Burkholderiales</taxon>
        <taxon>Sphaerotilaceae</taxon>
        <taxon>Roseateles</taxon>
    </lineage>
</organism>
<dbReference type="Proteomes" id="UP001238603">
    <property type="component" value="Unassembled WGS sequence"/>
</dbReference>